<dbReference type="PANTHER" id="PTHR30329:SF21">
    <property type="entry name" value="LIPOPROTEIN YIAD-RELATED"/>
    <property type="match status" value="1"/>
</dbReference>
<dbReference type="InterPro" id="IPR006664">
    <property type="entry name" value="OMP_bac"/>
</dbReference>
<dbReference type="InterPro" id="IPR050330">
    <property type="entry name" value="Bact_OuterMem_StrucFunc"/>
</dbReference>
<dbReference type="Gene3D" id="3.30.1330.60">
    <property type="entry name" value="OmpA-like domain"/>
    <property type="match status" value="1"/>
</dbReference>
<feature type="signal peptide" evidence="6">
    <location>
        <begin position="1"/>
        <end position="19"/>
    </location>
</feature>
<feature type="repeat" description="TPR" evidence="4">
    <location>
        <begin position="67"/>
        <end position="100"/>
    </location>
</feature>
<keyword evidence="2 5" id="KW-0472">Membrane</keyword>
<sequence>MHKILILFVFLLVTQQSFGQAHHHPYDVKDLKLWEIKGFAKSAVVQGDYNSAIYYYTYLNKKYPHKTKYLWQLAYQYQKARDYSNAYEAFDKLAEICPKKWKLANYYKAINAKSLGFYEEAYGLLKKIRVRQQKKWMPKYFAMLVESQTKGCELALAMKDSIYQKKLKELPPGINGAHIEFNPFFLSDTVFVYSSVPVDTLKYYTTESDVPKRRFFLAKKQKDKWTGGHRPDPPFFNSKEYDTGDGVFSIDGKRFYFTRCNRNWQNKMICHLYVSEKFKDEWLKPYKLGSEINIPNYSSTEPTVGTCYDPNLEVVYFVSTRPGGYGQTDIWYTIYDLVKQTYQKPVNAGIYLNTSGAEATPFYDRMSHKMYFSSDGWPNFGGLDVFSAQGELVNWDEPVNLGYPINSSCDDLYYAEDELGENGFITSNRGGGLSLTHPYCCDDIYAWKSVFSEKASITGSVIGYTMSLKEVGNWQINDIRNNALGKFVDKAKIDIYVRKDSVNLVYLNSTTTDSVGGFYFSGPIGLDYRLKINDRRVVNKIIDFSTGGVDNKDMDLGRINVTTMDTLPTILHQVFGPGNRTKLTDKEGAVIDTVLLKLMLLYEDVEIEIASHTDTRGNDRYNMRLSSRRANEVVKYLISKGIDAHRLKAVGYGGTRPIAPNKKNDGTDNPKGRALNWRTEFRLIDHL</sequence>
<dbReference type="CDD" id="cd07185">
    <property type="entry name" value="OmpA_C-like"/>
    <property type="match status" value="1"/>
</dbReference>
<feature type="domain" description="OmpA-like" evidence="7">
    <location>
        <begin position="563"/>
        <end position="687"/>
    </location>
</feature>
<dbReference type="PRINTS" id="PR01021">
    <property type="entry name" value="OMPADOMAIN"/>
</dbReference>
<dbReference type="InterPro" id="IPR011990">
    <property type="entry name" value="TPR-like_helical_dom_sf"/>
</dbReference>
<dbReference type="PROSITE" id="PS50005">
    <property type="entry name" value="TPR"/>
    <property type="match status" value="1"/>
</dbReference>
<dbReference type="EMBL" id="FXTB01000001">
    <property type="protein sequence ID" value="SMO37615.1"/>
    <property type="molecule type" value="Genomic_DNA"/>
</dbReference>
<dbReference type="Gene3D" id="1.25.40.10">
    <property type="entry name" value="Tetratricopeptide repeat domain"/>
    <property type="match status" value="1"/>
</dbReference>
<keyword evidence="4" id="KW-0802">TPR repeat</keyword>
<accession>A0A521AS56</accession>
<organism evidence="8 9">
    <name type="scientific">Saccharicrinis carchari</name>
    <dbReference type="NCBI Taxonomy" id="1168039"/>
    <lineage>
        <taxon>Bacteria</taxon>
        <taxon>Pseudomonadati</taxon>
        <taxon>Bacteroidota</taxon>
        <taxon>Bacteroidia</taxon>
        <taxon>Marinilabiliales</taxon>
        <taxon>Marinilabiliaceae</taxon>
        <taxon>Saccharicrinis</taxon>
    </lineage>
</organism>
<dbReference type="PANTHER" id="PTHR30329">
    <property type="entry name" value="STATOR ELEMENT OF FLAGELLAR MOTOR COMPLEX"/>
    <property type="match status" value="1"/>
</dbReference>
<evidence type="ECO:0000256" key="5">
    <source>
        <dbReference type="PROSITE-ProRule" id="PRU00473"/>
    </source>
</evidence>
<dbReference type="InterPro" id="IPR019734">
    <property type="entry name" value="TPR_rpt"/>
</dbReference>
<dbReference type="GO" id="GO:0009279">
    <property type="term" value="C:cell outer membrane"/>
    <property type="evidence" value="ECO:0007669"/>
    <property type="project" value="UniProtKB-SubCell"/>
</dbReference>
<reference evidence="8 9" key="1">
    <citation type="submission" date="2017-05" db="EMBL/GenBank/DDBJ databases">
        <authorList>
            <person name="Varghese N."/>
            <person name="Submissions S."/>
        </authorList>
    </citation>
    <scope>NUCLEOTIDE SEQUENCE [LARGE SCALE GENOMIC DNA]</scope>
    <source>
        <strain evidence="8 9">DSM 27040</strain>
    </source>
</reference>
<dbReference type="AlphaFoldDB" id="A0A521AS56"/>
<dbReference type="RefSeq" id="WP_142531743.1">
    <property type="nucleotide sequence ID" value="NZ_FXTB01000001.1"/>
</dbReference>
<feature type="chain" id="PRO_5021987715" evidence="6">
    <location>
        <begin position="20"/>
        <end position="687"/>
    </location>
</feature>
<evidence type="ECO:0000256" key="3">
    <source>
        <dbReference type="ARBA" id="ARBA00023237"/>
    </source>
</evidence>
<evidence type="ECO:0000256" key="6">
    <source>
        <dbReference type="SAM" id="SignalP"/>
    </source>
</evidence>
<comment type="subcellular location">
    <subcellularLocation>
        <location evidence="1">Cell outer membrane</location>
    </subcellularLocation>
</comment>
<evidence type="ECO:0000256" key="4">
    <source>
        <dbReference type="PROSITE-ProRule" id="PRU00339"/>
    </source>
</evidence>
<dbReference type="SUPFAM" id="SSF103088">
    <property type="entry name" value="OmpA-like"/>
    <property type="match status" value="1"/>
</dbReference>
<dbReference type="InterPro" id="IPR036737">
    <property type="entry name" value="OmpA-like_sf"/>
</dbReference>
<name>A0A521AS56_SACCC</name>
<keyword evidence="3" id="KW-0998">Cell outer membrane</keyword>
<dbReference type="Proteomes" id="UP000319040">
    <property type="component" value="Unassembled WGS sequence"/>
</dbReference>
<proteinExistence type="predicted"/>
<protein>
    <submittedName>
        <fullName evidence="8">OmpA family protein</fullName>
    </submittedName>
</protein>
<dbReference type="InterPro" id="IPR006665">
    <property type="entry name" value="OmpA-like"/>
</dbReference>
<gene>
    <name evidence="8" type="ORF">SAMN06265379_101354</name>
</gene>
<dbReference type="Pfam" id="PF00691">
    <property type="entry name" value="OmpA"/>
    <property type="match status" value="1"/>
</dbReference>
<evidence type="ECO:0000256" key="2">
    <source>
        <dbReference type="ARBA" id="ARBA00023136"/>
    </source>
</evidence>
<keyword evidence="6" id="KW-0732">Signal</keyword>
<evidence type="ECO:0000313" key="8">
    <source>
        <dbReference type="EMBL" id="SMO37615.1"/>
    </source>
</evidence>
<dbReference type="OrthoDB" id="9809364at2"/>
<evidence type="ECO:0000313" key="9">
    <source>
        <dbReference type="Proteomes" id="UP000319040"/>
    </source>
</evidence>
<keyword evidence="9" id="KW-1185">Reference proteome</keyword>
<dbReference type="SUPFAM" id="SSF48452">
    <property type="entry name" value="TPR-like"/>
    <property type="match status" value="1"/>
</dbReference>
<evidence type="ECO:0000259" key="7">
    <source>
        <dbReference type="PROSITE" id="PS51123"/>
    </source>
</evidence>
<evidence type="ECO:0000256" key="1">
    <source>
        <dbReference type="ARBA" id="ARBA00004442"/>
    </source>
</evidence>
<dbReference type="PROSITE" id="PS51123">
    <property type="entry name" value="OMPA_2"/>
    <property type="match status" value="1"/>
</dbReference>